<dbReference type="EMBL" id="JH598180">
    <property type="status" value="NOT_ANNOTATED_CDS"/>
    <property type="molecule type" value="Genomic_DNA"/>
</dbReference>
<evidence type="ECO:0008006" key="4">
    <source>
        <dbReference type="Google" id="ProtNLM"/>
    </source>
</evidence>
<dbReference type="InterPro" id="IPR052219">
    <property type="entry name" value="Photolyase_Class-2"/>
</dbReference>
<dbReference type="Gene3D" id="3.40.50.620">
    <property type="entry name" value="HUPs"/>
    <property type="match status" value="1"/>
</dbReference>
<dbReference type="GO" id="GO:0003904">
    <property type="term" value="F:deoxyribodipyrimidine photo-lyase activity"/>
    <property type="evidence" value="ECO:0007669"/>
    <property type="project" value="TreeGrafter"/>
</dbReference>
<dbReference type="PANTHER" id="PTHR10211:SF0">
    <property type="entry name" value="DEOXYRIBODIPYRIMIDINE PHOTO-LYASE"/>
    <property type="match status" value="1"/>
</dbReference>
<dbReference type="PANTHER" id="PTHR10211">
    <property type="entry name" value="DEOXYRIBODIPYRIMIDINE PHOTOLYASE"/>
    <property type="match status" value="1"/>
</dbReference>
<evidence type="ECO:0000313" key="3">
    <source>
        <dbReference type="Proteomes" id="UP000011713"/>
    </source>
</evidence>
<dbReference type="Gene3D" id="1.10.579.10">
    <property type="entry name" value="DNA Cyclobutane Dipyrimidine Photolyase, subunit A, domain 3"/>
    <property type="match status" value="1"/>
</dbReference>
<organism evidence="2 3">
    <name type="scientific">Hyaloperonospora arabidopsidis (strain Emoy2)</name>
    <name type="common">Downy mildew agent</name>
    <name type="synonym">Peronospora arabidopsidis</name>
    <dbReference type="NCBI Taxonomy" id="559515"/>
    <lineage>
        <taxon>Eukaryota</taxon>
        <taxon>Sar</taxon>
        <taxon>Stramenopiles</taxon>
        <taxon>Oomycota</taxon>
        <taxon>Peronosporomycetes</taxon>
        <taxon>Peronosporales</taxon>
        <taxon>Peronosporaceae</taxon>
        <taxon>Hyaloperonospora</taxon>
    </lineage>
</organism>
<evidence type="ECO:0000256" key="1">
    <source>
        <dbReference type="SAM" id="MobiDB-lite"/>
    </source>
</evidence>
<reference evidence="2" key="2">
    <citation type="submission" date="2015-06" db="UniProtKB">
        <authorList>
            <consortium name="EnsemblProtists"/>
        </authorList>
    </citation>
    <scope>IDENTIFICATION</scope>
    <source>
        <strain evidence="2">Emoy2</strain>
    </source>
</reference>
<protein>
    <recommendedName>
        <fullName evidence="4">Photolyase/cryptochrome alpha/beta domain-containing protein</fullName>
    </recommendedName>
</protein>
<dbReference type="InterPro" id="IPR036155">
    <property type="entry name" value="Crypto/Photolyase_N_sf"/>
</dbReference>
<sequence length="811" mass="90736">MSTLDAVEVRRIAAQLATLKQQRNEDPSPHDDKPIRLYRLNSSSAFVRVLDEHPEPISPDMVSTVISATVKLATISVFITKNKEDGDREETNATIKNKTDEKTTRGEQRDALSVASLTLGRRKRKEIDTVRVNGVTGDTTITRNCAATAVNKEDVGVTKPKLAQVSRAADVAPPWEKATAVKNIRDLLDQKEGISDVLNQKVAITKSGMQELDCSFKDGPVAAEVGIKDLESVDHSTLFKQWPYQLEERRKLWFVPRISGRKTSVVGVKNKPVVYWMHNTLRVMQGNYGLEAAIMLSRRLTAPLVVVCLVSSSIIHPVCHATTASDAYARYSLVELYQQFKQAGVPFFGLTATESEMSEASDDLRFSPKPHPLYEMLDAFEPHVVVTDAMFDSPSRRDVVHLARYLELHRSSCSWSLLSMDSMTCCPAYQLSTKLQITFERDTMFASEEQFGVEYASCIEPRDQMYIFSPLPRVGTLDSVANKRRLEMVSAMMQRLHLEEINWQVVKAENAQSNTRMRRFSEGEGLQKLSQLLSDLNSQPAIQTELHGGGVLSLVPFIRHGTLFVGYVLRRMTDAITACPIPATPQERKALAMRKVMRSRAVNHLAKERDYVLYLSLWSASSTESSESALPDIALLSTSEIIAGLKSYAPRPSALEAYRKLLPAWAYSAARMVDNCNGHATGAASYDPLELESARTNDPYWNDIQKSLVEQQYLHPLLIVYWAYRVFTWSVSCRAAVATIESLISQCALGSWSSPDAVFIVWKLLFRLGSNSTNTTSISDGKTSPTLEDLRQFQRVLENELASQPKLQLRP</sequence>
<feature type="region of interest" description="Disordered" evidence="1">
    <location>
        <begin position="86"/>
        <end position="108"/>
    </location>
</feature>
<dbReference type="SUPFAM" id="SSF52425">
    <property type="entry name" value="Cryptochrome/photolyase, N-terminal domain"/>
    <property type="match status" value="1"/>
</dbReference>
<dbReference type="InParanoid" id="M4BEK4"/>
<dbReference type="InterPro" id="IPR014729">
    <property type="entry name" value="Rossmann-like_a/b/a_fold"/>
</dbReference>
<dbReference type="Proteomes" id="UP000011713">
    <property type="component" value="Unassembled WGS sequence"/>
</dbReference>
<dbReference type="eggNOG" id="ENOG502R0UY">
    <property type="taxonomic scope" value="Eukaryota"/>
</dbReference>
<evidence type="ECO:0000313" key="2">
    <source>
        <dbReference type="EnsemblProtists" id="HpaP804722"/>
    </source>
</evidence>
<keyword evidence="3" id="KW-1185">Reference proteome</keyword>
<dbReference type="HOGENOM" id="CLU_019336_0_0_1"/>
<dbReference type="OMA" id="PPWEAAT"/>
<dbReference type="GO" id="GO:0000719">
    <property type="term" value="P:photoreactive repair"/>
    <property type="evidence" value="ECO:0007669"/>
    <property type="project" value="TreeGrafter"/>
</dbReference>
<dbReference type="AlphaFoldDB" id="M4BEK4"/>
<accession>M4BEK4</accession>
<dbReference type="VEuPathDB" id="FungiDB:HpaG804722"/>
<proteinExistence type="predicted"/>
<name>M4BEK4_HYAAE</name>
<reference evidence="3" key="1">
    <citation type="journal article" date="2010" name="Science">
        <title>Signatures of adaptation to obligate biotrophy in the Hyaloperonospora arabidopsidis genome.</title>
        <authorList>
            <person name="Baxter L."/>
            <person name="Tripathy S."/>
            <person name="Ishaque N."/>
            <person name="Boot N."/>
            <person name="Cabral A."/>
            <person name="Kemen E."/>
            <person name="Thines M."/>
            <person name="Ah-Fong A."/>
            <person name="Anderson R."/>
            <person name="Badejoko W."/>
            <person name="Bittner-Eddy P."/>
            <person name="Boore J.L."/>
            <person name="Chibucos M.C."/>
            <person name="Coates M."/>
            <person name="Dehal P."/>
            <person name="Delehaunty K."/>
            <person name="Dong S."/>
            <person name="Downton P."/>
            <person name="Dumas B."/>
            <person name="Fabro G."/>
            <person name="Fronick C."/>
            <person name="Fuerstenberg S.I."/>
            <person name="Fulton L."/>
            <person name="Gaulin E."/>
            <person name="Govers F."/>
            <person name="Hughes L."/>
            <person name="Humphray S."/>
            <person name="Jiang R.H."/>
            <person name="Judelson H."/>
            <person name="Kamoun S."/>
            <person name="Kyung K."/>
            <person name="Meijer H."/>
            <person name="Minx P."/>
            <person name="Morris P."/>
            <person name="Nelson J."/>
            <person name="Phuntumart V."/>
            <person name="Qutob D."/>
            <person name="Rehmany A."/>
            <person name="Rougon-Cardoso A."/>
            <person name="Ryden P."/>
            <person name="Torto-Alalibo T."/>
            <person name="Studholme D."/>
            <person name="Wang Y."/>
            <person name="Win J."/>
            <person name="Wood J."/>
            <person name="Clifton S.W."/>
            <person name="Rogers J."/>
            <person name="Van den Ackerveken G."/>
            <person name="Jones J.D."/>
            <person name="McDowell J.M."/>
            <person name="Beynon J."/>
            <person name="Tyler B.M."/>
        </authorList>
    </citation>
    <scope>NUCLEOTIDE SEQUENCE [LARGE SCALE GENOMIC DNA]</scope>
    <source>
        <strain evidence="3">Emoy2</strain>
    </source>
</reference>
<dbReference type="EnsemblProtists" id="HpaT804722">
    <property type="protein sequence ID" value="HpaP804722"/>
    <property type="gene ID" value="HpaG804722"/>
</dbReference>
<dbReference type="STRING" id="559515.M4BEK4"/>